<dbReference type="GO" id="GO:0005524">
    <property type="term" value="F:ATP binding"/>
    <property type="evidence" value="ECO:0007669"/>
    <property type="project" value="UniProtKB-UniRule"/>
</dbReference>
<dbReference type="InterPro" id="IPR003018">
    <property type="entry name" value="GAF"/>
</dbReference>
<dbReference type="CDD" id="cd14014">
    <property type="entry name" value="STKc_PknB_like"/>
    <property type="match status" value="1"/>
</dbReference>
<reference evidence="8 9" key="1">
    <citation type="journal article" date="2007" name="Genome Res.">
        <title>Genome characteristics of facultatively symbiotic Frankia sp. strains reflect host range and host plant biogeography.</title>
        <authorList>
            <person name="Normand P."/>
            <person name="Lapierre P."/>
            <person name="Tisa L.S."/>
            <person name="Gogarten J.P."/>
            <person name="Alloisio N."/>
            <person name="Bagnarol E."/>
            <person name="Bassi C.A."/>
            <person name="Berry A.M."/>
            <person name="Bickhart D.M."/>
            <person name="Choisne N."/>
            <person name="Couloux A."/>
            <person name="Cournoyer B."/>
            <person name="Cruveiller S."/>
            <person name="Daubin V."/>
            <person name="Demange N."/>
            <person name="Francino M.P."/>
            <person name="Goltsman E."/>
            <person name="Huang Y."/>
            <person name="Kopp O.R."/>
            <person name="Labarre L."/>
            <person name="Lapidus A."/>
            <person name="Lavire C."/>
            <person name="Marechal J."/>
            <person name="Martinez M."/>
            <person name="Mastronunzio J.E."/>
            <person name="Mullin B.C."/>
            <person name="Niemann J."/>
            <person name="Pujic P."/>
            <person name="Rawnsley T."/>
            <person name="Rouy Z."/>
            <person name="Schenowitz C."/>
            <person name="Sellstedt A."/>
            <person name="Tavares F."/>
            <person name="Tomkins J.P."/>
            <person name="Vallenet D."/>
            <person name="Valverde C."/>
            <person name="Wall L.G."/>
            <person name="Wang Y."/>
            <person name="Medigue C."/>
            <person name="Benson D.R."/>
        </authorList>
    </citation>
    <scope>NUCLEOTIDE SEQUENCE [LARGE SCALE GENOMIC DNA]</scope>
    <source>
        <strain evidence="9">DSM 45986 / CECT 9034 / ACN14a</strain>
    </source>
</reference>
<dbReference type="Proteomes" id="UP000000657">
    <property type="component" value="Chromosome"/>
</dbReference>
<evidence type="ECO:0000256" key="3">
    <source>
        <dbReference type="ARBA" id="ARBA00022840"/>
    </source>
</evidence>
<keyword evidence="9" id="KW-1185">Reference proteome</keyword>
<dbReference type="SMART" id="SM00220">
    <property type="entry name" value="S_TKc"/>
    <property type="match status" value="1"/>
</dbReference>
<dbReference type="STRING" id="326424.FRAAL4022"/>
<dbReference type="FunFam" id="3.30.70.270:FF:000001">
    <property type="entry name" value="Diguanylate cyclase domain protein"/>
    <property type="match status" value="1"/>
</dbReference>
<dbReference type="InterPro" id="IPR043128">
    <property type="entry name" value="Rev_trsase/Diguanyl_cyclase"/>
</dbReference>
<dbReference type="KEGG" id="fal:FRAAL4022"/>
<dbReference type="NCBIfam" id="TIGR00254">
    <property type="entry name" value="GGDEF"/>
    <property type="match status" value="1"/>
</dbReference>
<dbReference type="EC" id="2.7.1.-" evidence="8"/>
<dbReference type="PROSITE" id="PS00107">
    <property type="entry name" value="PROTEIN_KINASE_ATP"/>
    <property type="match status" value="1"/>
</dbReference>
<dbReference type="HOGENOM" id="CLU_240134_0_0_11"/>
<dbReference type="GO" id="GO:0004672">
    <property type="term" value="F:protein kinase activity"/>
    <property type="evidence" value="ECO:0007669"/>
    <property type="project" value="InterPro"/>
</dbReference>
<dbReference type="GO" id="GO:0005886">
    <property type="term" value="C:plasma membrane"/>
    <property type="evidence" value="ECO:0007669"/>
    <property type="project" value="TreeGrafter"/>
</dbReference>
<dbReference type="EMBL" id="CT573213">
    <property type="protein sequence ID" value="CAJ62664.1"/>
    <property type="molecule type" value="Genomic_DNA"/>
</dbReference>
<dbReference type="GO" id="GO:1902201">
    <property type="term" value="P:negative regulation of bacterial-type flagellum-dependent cell motility"/>
    <property type="evidence" value="ECO:0007669"/>
    <property type="project" value="TreeGrafter"/>
</dbReference>
<feature type="region of interest" description="Disordered" evidence="5">
    <location>
        <begin position="1367"/>
        <end position="1399"/>
    </location>
</feature>
<dbReference type="InterPro" id="IPR029016">
    <property type="entry name" value="GAF-like_dom_sf"/>
</dbReference>
<evidence type="ECO:0000256" key="5">
    <source>
        <dbReference type="SAM" id="MobiDB-lite"/>
    </source>
</evidence>
<dbReference type="RefSeq" id="WP_011605153.1">
    <property type="nucleotide sequence ID" value="NC_008278.1"/>
</dbReference>
<dbReference type="Pfam" id="PF13191">
    <property type="entry name" value="AAA_16"/>
    <property type="match status" value="1"/>
</dbReference>
<dbReference type="Gene3D" id="3.30.70.270">
    <property type="match status" value="1"/>
</dbReference>
<dbReference type="InterPro" id="IPR029787">
    <property type="entry name" value="Nucleotide_cyclase"/>
</dbReference>
<dbReference type="PROSITE" id="PS50887">
    <property type="entry name" value="GGDEF"/>
    <property type="match status" value="1"/>
</dbReference>
<evidence type="ECO:0000259" key="6">
    <source>
        <dbReference type="PROSITE" id="PS50011"/>
    </source>
</evidence>
<protein>
    <submittedName>
        <fullName evidence="8">Two component sensor serine/threonine kinase</fullName>
        <ecNumber evidence="8">2.7.1.-</ecNumber>
    </submittedName>
</protein>
<evidence type="ECO:0000256" key="4">
    <source>
        <dbReference type="PROSITE-ProRule" id="PRU10141"/>
    </source>
</evidence>
<dbReference type="InterPro" id="IPR008271">
    <property type="entry name" value="Ser/Thr_kinase_AS"/>
</dbReference>
<keyword evidence="8" id="KW-0808">Transferase</keyword>
<dbReference type="SUPFAM" id="SSF52540">
    <property type="entry name" value="P-loop containing nucleoside triphosphate hydrolases"/>
    <property type="match status" value="1"/>
</dbReference>
<dbReference type="Gene3D" id="1.10.510.10">
    <property type="entry name" value="Transferase(Phosphotransferase) domain 1"/>
    <property type="match status" value="1"/>
</dbReference>
<keyword evidence="8" id="KW-0418">Kinase</keyword>
<dbReference type="eggNOG" id="COG3706">
    <property type="taxonomic scope" value="Bacteria"/>
</dbReference>
<comment type="subcellular location">
    <subcellularLocation>
        <location evidence="1">Membrane</location>
        <topology evidence="1">Single-pass membrane protein</topology>
    </subcellularLocation>
</comment>
<dbReference type="InterPro" id="IPR017441">
    <property type="entry name" value="Protein_kinase_ATP_BS"/>
</dbReference>
<dbReference type="Gene3D" id="3.30.200.20">
    <property type="entry name" value="Phosphorylase Kinase, domain 1"/>
    <property type="match status" value="1"/>
</dbReference>
<dbReference type="SUPFAM" id="SSF55781">
    <property type="entry name" value="GAF domain-like"/>
    <property type="match status" value="2"/>
</dbReference>
<gene>
    <name evidence="8" type="ordered locus">FRAAL4022</name>
</gene>
<dbReference type="PANTHER" id="PTHR45138">
    <property type="entry name" value="REGULATORY COMPONENTS OF SENSORY TRANSDUCTION SYSTEM"/>
    <property type="match status" value="1"/>
</dbReference>
<evidence type="ECO:0000313" key="8">
    <source>
        <dbReference type="EMBL" id="CAJ62664.1"/>
    </source>
</evidence>
<dbReference type="SMART" id="SM00065">
    <property type="entry name" value="GAF"/>
    <property type="match status" value="2"/>
</dbReference>
<name>Q0RIK4_FRAAA</name>
<evidence type="ECO:0000256" key="1">
    <source>
        <dbReference type="ARBA" id="ARBA00004167"/>
    </source>
</evidence>
<keyword evidence="3 4" id="KW-0067">ATP-binding</keyword>
<dbReference type="Gene3D" id="3.30.450.40">
    <property type="match status" value="2"/>
</dbReference>
<dbReference type="SUPFAM" id="SSF55073">
    <property type="entry name" value="Nucleotide cyclase"/>
    <property type="match status" value="1"/>
</dbReference>
<feature type="compositionally biased region" description="Basic and acidic residues" evidence="5">
    <location>
        <begin position="1388"/>
        <end position="1398"/>
    </location>
</feature>
<dbReference type="GO" id="GO:0043709">
    <property type="term" value="P:cell adhesion involved in single-species biofilm formation"/>
    <property type="evidence" value="ECO:0007669"/>
    <property type="project" value="TreeGrafter"/>
</dbReference>
<dbReference type="InterPro" id="IPR000160">
    <property type="entry name" value="GGDEF_dom"/>
</dbReference>
<dbReference type="OrthoDB" id="5521237at2"/>
<dbReference type="Pfam" id="PF00069">
    <property type="entry name" value="Pkinase"/>
    <property type="match status" value="1"/>
</dbReference>
<accession>Q0RIK4</accession>
<feature type="region of interest" description="Disordered" evidence="5">
    <location>
        <begin position="364"/>
        <end position="392"/>
    </location>
</feature>
<organism evidence="8 9">
    <name type="scientific">Frankia alni (strain DSM 45986 / CECT 9034 / ACN14a)</name>
    <dbReference type="NCBI Taxonomy" id="326424"/>
    <lineage>
        <taxon>Bacteria</taxon>
        <taxon>Bacillati</taxon>
        <taxon>Actinomycetota</taxon>
        <taxon>Actinomycetes</taxon>
        <taxon>Frankiales</taxon>
        <taxon>Frankiaceae</taxon>
        <taxon>Frankia</taxon>
    </lineage>
</organism>
<dbReference type="InterPro" id="IPR050469">
    <property type="entry name" value="Diguanylate_Cyclase"/>
</dbReference>
<evidence type="ECO:0000313" key="9">
    <source>
        <dbReference type="Proteomes" id="UP000000657"/>
    </source>
</evidence>
<dbReference type="InterPro" id="IPR000719">
    <property type="entry name" value="Prot_kinase_dom"/>
</dbReference>
<dbReference type="InterPro" id="IPR027417">
    <property type="entry name" value="P-loop_NTPase"/>
</dbReference>
<dbReference type="SMART" id="SM00267">
    <property type="entry name" value="GGDEF"/>
    <property type="match status" value="1"/>
</dbReference>
<proteinExistence type="predicted"/>
<dbReference type="eggNOG" id="COG3899">
    <property type="taxonomic scope" value="Bacteria"/>
</dbReference>
<evidence type="ECO:0000256" key="2">
    <source>
        <dbReference type="ARBA" id="ARBA00022741"/>
    </source>
</evidence>
<dbReference type="eggNOG" id="COG0515">
    <property type="taxonomic scope" value="Bacteria"/>
</dbReference>
<dbReference type="PROSITE" id="PS50011">
    <property type="entry name" value="PROTEIN_KINASE_DOM"/>
    <property type="match status" value="1"/>
</dbReference>
<feature type="domain" description="Protein kinase" evidence="6">
    <location>
        <begin position="9"/>
        <end position="265"/>
    </location>
</feature>
<dbReference type="Pfam" id="PF00990">
    <property type="entry name" value="GGDEF"/>
    <property type="match status" value="1"/>
</dbReference>
<dbReference type="PANTHER" id="PTHR45138:SF9">
    <property type="entry name" value="DIGUANYLATE CYCLASE DGCM-RELATED"/>
    <property type="match status" value="1"/>
</dbReference>
<dbReference type="SUPFAM" id="SSF56112">
    <property type="entry name" value="Protein kinase-like (PK-like)"/>
    <property type="match status" value="1"/>
</dbReference>
<feature type="compositionally biased region" description="Basic and acidic residues" evidence="5">
    <location>
        <begin position="1367"/>
        <end position="1379"/>
    </location>
</feature>
<feature type="compositionally biased region" description="Pro residues" evidence="5">
    <location>
        <begin position="368"/>
        <end position="379"/>
    </location>
</feature>
<feature type="binding site" evidence="4">
    <location>
        <position position="36"/>
    </location>
    <ligand>
        <name>ATP</name>
        <dbReference type="ChEBI" id="CHEBI:30616"/>
    </ligand>
</feature>
<dbReference type="InterPro" id="IPR011009">
    <property type="entry name" value="Kinase-like_dom_sf"/>
</dbReference>
<sequence length="1826" mass="195786">MVQVEIPGVLIREELGRGAYSVVYRAEREGRNYAVKVPLRAVARDESVVRAFAREATILACINHPNIARVRAAGHTADHPFLIMDMIEGESLKARIAEGPLGIAEATRVALDVASALSEAHRRGLVHQDVKPANIMIGPDGKATLLDFGLMTRAGGPPTDRAVGTVLFGAPEQTGMLRRPVEPRSDLYALGAVLHTCLAGSPPFQAGDTAELLRLHAVATPRPLTQVRADVPAELAAVVTRLLAKDPDDRFPSALDVVAALTPLAPGVAGLARPPVDQAAAAGAGDPDLLVRGRHVGRRHERALLRQAWARCLTAQRRTPGERCTAGERSTAGQRWTVGERGVVTVVGEAGAGKTLLIQDLLAAPGPAATPPGTPPGPADGPADGPAEAPGAGPVVLRGRCAANGSAPLALLHDLIDGYLRGLASLPEPRRRELLARMVSAAGPDAALLARVHPLFARAWDVDRPAREPEAGEPRLRAAAAGFLSRLAIRSHGLVIWVDDAHWLGPADRQILEDLTASTDPAPLLLVNATRDPRLRVAAGSATSWDITLGPLDEHEVAEVIRDYLGEITDHAFARDVAVRSSGNPLAVAEYVRAVIDAGLVRPDWGRFVLDRTGLDSLPLPEEVLDLIRHRVHALSPTAAAVLGVAAVIGRGFDLALLTAASGQSSAAISMATAEAQARQLAARGRDGTWSFVHDCVHEALLSTMSPWERIIAHRRVVEALDTVGPRGDGASGDGASGDGHLYELARHAIAGRIAPQRRFRLASAAAAAALATPAPYEAVALYRAAQAAADEAGVEPDAAFEEGFALASARTLAPADARTHFTRALRTQTDPRRRARALLELAGVEFAEFRTAAALDYVHRGLAEIGRGLPANPAAMAAVSVGRWAAGMACRRPWTGFGAARGECRELHEIRCRLYEIGILSEWISGRIGPMLAFMMSAVHPSQRLGSGEEYVRSHGCFVLVAADFRRARVVERGVSRLRELVADSDDPVLRAEAYLYTSAALLFAGRNVAGERDSEDTFRRAHRWIETFFFTSSYSILVRSLALRGHDREAWASCETRPHGDRVQADLAILRARLARTLRYPPVPHPGLGALDDESEVERIRRYLICSDVAELEVEDDDFGPTFDAAVEMGDAVVQPSWRVPRFFRKFWITRARGRLEQARAAPPGPVRARRHRTAHAALREARRAADYPPFAADLQVLRAVDRQLAGDHAGALDLVDAAERAARTLDLPRVRFDALLERARCLRALDEPDRATTEAELAATVAARYGWIGREHRVYREFELTERGLSFAEASGAASPATASRDRRRLDAVLQVSAAAGRETTPQAVATVALDEIISILGADRALLLLPDPADREGDSGRLRLYAERHADQSDERAADGEPGGGRDGGPREGSDEPPRGIAMTVVERVQAEQRPLVVTGTDEGAALGSQSAVQYGLRSILAAPVPIDGGRSGVIYVDSRVAKGLFNSDDARILITLAKQVGLSLNMAEAARLQAVVAAERRQRDLAETMRNVTLQATSTLNTREILGRVLTAAGPVLPFDVAWVLTRVGGTVRISSTHGEVADGLVGTELRPAPGGPIARAFDHGEVLATADAMALPGGGRGARSWLAAPVPLRESIEMVVVLASRTPDCYSETRIQIAQTIIDQVVIGYQNAWLFEKVQRLAATDQLTGLASRRHFLERADHLYAAQAAAGRPVCAAMVDIDHFKRVNDAYGHLVGDEVLTEVARRIRRAFRDDDLIGRIGGEEFAVLMSGPVTTAESLGQRLRNALARDPIDTSAGPLDIRLSVGLTARSPADGSLRDLLARADAALYEAKHGGRDRVAVQLR</sequence>
<keyword evidence="2 4" id="KW-0547">Nucleotide-binding</keyword>
<evidence type="ECO:0000259" key="7">
    <source>
        <dbReference type="PROSITE" id="PS50887"/>
    </source>
</evidence>
<dbReference type="Pfam" id="PF01590">
    <property type="entry name" value="GAF"/>
    <property type="match status" value="1"/>
</dbReference>
<dbReference type="InterPro" id="IPR041664">
    <property type="entry name" value="AAA_16"/>
</dbReference>
<feature type="compositionally biased region" description="Low complexity" evidence="5">
    <location>
        <begin position="380"/>
        <end position="392"/>
    </location>
</feature>
<feature type="domain" description="GGDEF" evidence="7">
    <location>
        <begin position="1694"/>
        <end position="1826"/>
    </location>
</feature>
<dbReference type="GO" id="GO:0052621">
    <property type="term" value="F:diguanylate cyclase activity"/>
    <property type="evidence" value="ECO:0007669"/>
    <property type="project" value="TreeGrafter"/>
</dbReference>
<dbReference type="CDD" id="cd01949">
    <property type="entry name" value="GGDEF"/>
    <property type="match status" value="1"/>
</dbReference>
<dbReference type="PROSITE" id="PS00108">
    <property type="entry name" value="PROTEIN_KINASE_ST"/>
    <property type="match status" value="1"/>
</dbReference>